<evidence type="ECO:0000256" key="1">
    <source>
        <dbReference type="ARBA" id="ARBA00005568"/>
    </source>
</evidence>
<proteinExistence type="inferred from homology"/>
<reference evidence="5 6" key="1">
    <citation type="submission" date="2019-08" db="EMBL/GenBank/DDBJ databases">
        <authorList>
            <person name="Peeters C."/>
        </authorList>
    </citation>
    <scope>NUCLEOTIDE SEQUENCE [LARGE SCALE GENOMIC DNA]</scope>
    <source>
        <strain evidence="5 6">LMG 30175</strain>
    </source>
</reference>
<keyword evidence="6" id="KW-1185">Reference proteome</keyword>
<dbReference type="SUPFAM" id="SSF51621">
    <property type="entry name" value="Phosphoenolpyruvate/pyruvate domain"/>
    <property type="match status" value="1"/>
</dbReference>
<dbReference type="RefSeq" id="WP_150696194.1">
    <property type="nucleotide sequence ID" value="NZ_CABPRZ010000004.1"/>
</dbReference>
<evidence type="ECO:0000259" key="4">
    <source>
        <dbReference type="Pfam" id="PF03328"/>
    </source>
</evidence>
<dbReference type="Pfam" id="PF03328">
    <property type="entry name" value="HpcH_HpaI"/>
    <property type="match status" value="1"/>
</dbReference>
<dbReference type="InterPro" id="IPR040442">
    <property type="entry name" value="Pyrv_kinase-like_dom_sf"/>
</dbReference>
<dbReference type="GO" id="GO:0016832">
    <property type="term" value="F:aldehyde-lyase activity"/>
    <property type="evidence" value="ECO:0007669"/>
    <property type="project" value="TreeGrafter"/>
</dbReference>
<dbReference type="GO" id="GO:0046872">
    <property type="term" value="F:metal ion binding"/>
    <property type="evidence" value="ECO:0007669"/>
    <property type="project" value="UniProtKB-KW"/>
</dbReference>
<dbReference type="InterPro" id="IPR005000">
    <property type="entry name" value="Aldolase/citrate-lyase_domain"/>
</dbReference>
<keyword evidence="2" id="KW-0479">Metal-binding</keyword>
<accession>A0A5E4TAG9</accession>
<dbReference type="EMBL" id="CABPRZ010000004">
    <property type="protein sequence ID" value="VVD84905.1"/>
    <property type="molecule type" value="Genomic_DNA"/>
</dbReference>
<dbReference type="Gene3D" id="3.20.20.60">
    <property type="entry name" value="Phosphoenolpyruvate-binding domains"/>
    <property type="match status" value="1"/>
</dbReference>
<evidence type="ECO:0000256" key="3">
    <source>
        <dbReference type="ARBA" id="ARBA00023239"/>
    </source>
</evidence>
<dbReference type="PANTHER" id="PTHR30502">
    <property type="entry name" value="2-KETO-3-DEOXY-L-RHAMNONATE ALDOLASE"/>
    <property type="match status" value="1"/>
</dbReference>
<evidence type="ECO:0000313" key="5">
    <source>
        <dbReference type="EMBL" id="VVD84905.1"/>
    </source>
</evidence>
<organism evidence="5 6">
    <name type="scientific">Pandoraea terrae</name>
    <dbReference type="NCBI Taxonomy" id="1537710"/>
    <lineage>
        <taxon>Bacteria</taxon>
        <taxon>Pseudomonadati</taxon>
        <taxon>Pseudomonadota</taxon>
        <taxon>Betaproteobacteria</taxon>
        <taxon>Burkholderiales</taxon>
        <taxon>Burkholderiaceae</taxon>
        <taxon>Pandoraea</taxon>
    </lineage>
</organism>
<protein>
    <submittedName>
        <fullName evidence="5">2,4-dihydroxyhept-2-ene-1,7-dioic acid aldolase</fullName>
    </submittedName>
</protein>
<comment type="similarity">
    <text evidence="1">Belongs to the HpcH/HpaI aldolase family.</text>
</comment>
<sequence length="260" mass="27394">MSTLSNSLKPRLAAREPLYGCWLTLGSPALAEALCHAGFDWLLIDMEHAVNHGRDVQDQLQAIAASHMPVEPIVRLPGNAPWFVKAALDAGVRTLMFPMIETAEDAAAAVRSTRFPAPDAPDGTRGVAGMTRAGGFGNRPDYVRTANAQVAVLAQIESRRGLENVDAIVATPGVDGLFIGPGDLAANLGHLGDSRSPDVQEAIERIARAAEVAGKTCGIFVTDATAGKASRAQGINMIALSAEVMLLLRAARQALQDVRN</sequence>
<dbReference type="AlphaFoldDB" id="A0A5E4TAG9"/>
<dbReference type="GO" id="GO:0005737">
    <property type="term" value="C:cytoplasm"/>
    <property type="evidence" value="ECO:0007669"/>
    <property type="project" value="TreeGrafter"/>
</dbReference>
<keyword evidence="3" id="KW-0456">Lyase</keyword>
<dbReference type="OrthoDB" id="86160at2"/>
<dbReference type="PANTHER" id="PTHR30502:SF0">
    <property type="entry name" value="PHOSPHOENOLPYRUVATE CARBOXYLASE FAMILY PROTEIN"/>
    <property type="match status" value="1"/>
</dbReference>
<name>A0A5E4TAG9_9BURK</name>
<dbReference type="InterPro" id="IPR050251">
    <property type="entry name" value="HpcH-HpaI_aldolase"/>
</dbReference>
<feature type="domain" description="HpcH/HpaI aldolase/citrate lyase" evidence="4">
    <location>
        <begin position="19"/>
        <end position="249"/>
    </location>
</feature>
<dbReference type="InterPro" id="IPR015813">
    <property type="entry name" value="Pyrv/PenolPyrv_kinase-like_dom"/>
</dbReference>
<dbReference type="Proteomes" id="UP000414233">
    <property type="component" value="Unassembled WGS sequence"/>
</dbReference>
<gene>
    <name evidence="5" type="ORF">PTE30175_01249</name>
</gene>
<evidence type="ECO:0000313" key="6">
    <source>
        <dbReference type="Proteomes" id="UP000414233"/>
    </source>
</evidence>
<evidence type="ECO:0000256" key="2">
    <source>
        <dbReference type="ARBA" id="ARBA00022723"/>
    </source>
</evidence>